<dbReference type="OrthoDB" id="10249691at2759"/>
<dbReference type="InParanoid" id="A0A6J0BGD2"/>
<evidence type="ECO:0000313" key="4">
    <source>
        <dbReference type="RefSeq" id="XP_046586800.1"/>
    </source>
</evidence>
<dbReference type="RefSeq" id="XP_046586800.1">
    <property type="nucleotide sequence ID" value="XM_046730844.1"/>
</dbReference>
<protein>
    <submittedName>
        <fullName evidence="3 4">Tubulin polyglutamylase complex subunit 2</fullName>
    </submittedName>
</protein>
<dbReference type="PANTHER" id="PTHR31854">
    <property type="entry name" value="TUBULIN POLYGLUTAMYLASE COMPLEX SUBUNIT 2"/>
    <property type="match status" value="1"/>
</dbReference>
<dbReference type="SMART" id="SM00860">
    <property type="entry name" value="SMI1_KNR4"/>
    <property type="match status" value="1"/>
</dbReference>
<evidence type="ECO:0000313" key="3">
    <source>
        <dbReference type="RefSeq" id="XP_015513232.1"/>
    </source>
</evidence>
<organism evidence="2 3">
    <name type="scientific">Neodiprion lecontei</name>
    <name type="common">Redheaded pine sawfly</name>
    <dbReference type="NCBI Taxonomy" id="441921"/>
    <lineage>
        <taxon>Eukaryota</taxon>
        <taxon>Metazoa</taxon>
        <taxon>Ecdysozoa</taxon>
        <taxon>Arthropoda</taxon>
        <taxon>Hexapoda</taxon>
        <taxon>Insecta</taxon>
        <taxon>Pterygota</taxon>
        <taxon>Neoptera</taxon>
        <taxon>Endopterygota</taxon>
        <taxon>Hymenoptera</taxon>
        <taxon>Tenthredinoidea</taxon>
        <taxon>Diprionidae</taxon>
        <taxon>Diprioninae</taxon>
        <taxon>Neodiprion</taxon>
    </lineage>
</organism>
<dbReference type="KEGG" id="nlo:107219504"/>
<sequence length="253" mass="28717">MSFFVDIVTEDSFYENLTLGIVKILEGTPCVKNVQVDRRPGCDRNALASWEQRHCCVMPDDLRNFYASIDGFLLTWSLEISGEEFPLGRLEVGSLGELKRFVGTKEQQSEAEASLPENPDLPSLSPRCKLFELGHCGSSKVYLAYVSPEVDPGIWLYHEASLRWLRLADGFTKYFRMLLIHLGLPLWQYCATGLPMPTWVEQIYLLVGPNLLPTTVKPSQSVSRTLWNEGSPNAIDPAIFKSKEFKQRNVRKK</sequence>
<dbReference type="FunCoup" id="A0A6J0BGD2">
    <property type="interactions" value="164"/>
</dbReference>
<reference evidence="3" key="1">
    <citation type="submission" date="2025-04" db="UniProtKB">
        <authorList>
            <consortium name="RefSeq"/>
        </authorList>
    </citation>
    <scope>IDENTIFICATION</scope>
    <source>
        <tissue evidence="4">Thorax and Abdomen</tissue>
        <tissue evidence="3">Whole body</tissue>
    </source>
</reference>
<proteinExistence type="predicted"/>
<dbReference type="InterPro" id="IPR039231">
    <property type="entry name" value="TPGS2"/>
</dbReference>
<evidence type="ECO:0000259" key="1">
    <source>
        <dbReference type="SMART" id="SM00860"/>
    </source>
</evidence>
<gene>
    <name evidence="3 4" type="primary">LOC107219504</name>
</gene>
<dbReference type="GeneID" id="107219504"/>
<evidence type="ECO:0000313" key="2">
    <source>
        <dbReference type="Proteomes" id="UP000829291"/>
    </source>
</evidence>
<dbReference type="Proteomes" id="UP000829291">
    <property type="component" value="Chromosome 2"/>
</dbReference>
<dbReference type="PANTHER" id="PTHR31854:SF2">
    <property type="entry name" value="TUBULIN POLYGLUTAMYLASE COMPLEX SUBUNIT 2"/>
    <property type="match status" value="1"/>
</dbReference>
<keyword evidence="2" id="KW-1185">Reference proteome</keyword>
<dbReference type="AlphaFoldDB" id="A0A6J0BGD2"/>
<dbReference type="InterPro" id="IPR018958">
    <property type="entry name" value="Knr4/Smi1-like_dom"/>
</dbReference>
<accession>A0A6J0BGD2</accession>
<feature type="domain" description="Knr4/Smi1-like" evidence="1">
    <location>
        <begin position="41"/>
        <end position="177"/>
    </location>
</feature>
<name>A0A6J0BGD2_NEOLC</name>
<dbReference type="RefSeq" id="XP_015513232.1">
    <property type="nucleotide sequence ID" value="XM_015657746.1"/>
</dbReference>